<reference evidence="7 8" key="1">
    <citation type="submission" date="2016-04" db="EMBL/GenBank/DDBJ databases">
        <authorList>
            <person name="Evans L.H."/>
            <person name="Alamgir A."/>
            <person name="Owens N."/>
            <person name="Weber N.D."/>
            <person name="Virtaneva K."/>
            <person name="Barbian K."/>
            <person name="Babar A."/>
            <person name="Rosenke K."/>
        </authorList>
    </citation>
    <scope>NUCLEOTIDE SEQUENCE [LARGE SCALE GENOMIC DNA]</scope>
    <source>
        <strain evidence="7 8">LMa1</strain>
    </source>
</reference>
<dbReference type="RefSeq" id="WP_066670760.1">
    <property type="nucleotide sequence ID" value="NZ_LYVF01000191.1"/>
</dbReference>
<gene>
    <name evidence="7" type="ORF">A6M21_14815</name>
</gene>
<evidence type="ECO:0000256" key="5">
    <source>
        <dbReference type="ARBA" id="ARBA00023136"/>
    </source>
</evidence>
<dbReference type="Gene3D" id="3.30.700.10">
    <property type="entry name" value="Glycoprotein, Type 4 Pilin"/>
    <property type="match status" value="1"/>
</dbReference>
<dbReference type="EMBL" id="LYVF01000191">
    <property type="protein sequence ID" value="OAT79869.1"/>
    <property type="molecule type" value="Genomic_DNA"/>
</dbReference>
<dbReference type="GO" id="GO:0016020">
    <property type="term" value="C:membrane"/>
    <property type="evidence" value="ECO:0007669"/>
    <property type="project" value="UniProtKB-SubCell"/>
</dbReference>
<dbReference type="STRING" id="1838280.A6M21_14815"/>
<dbReference type="GO" id="GO:0015628">
    <property type="term" value="P:protein secretion by the type II secretion system"/>
    <property type="evidence" value="ECO:0007669"/>
    <property type="project" value="InterPro"/>
</dbReference>
<dbReference type="InterPro" id="IPR000983">
    <property type="entry name" value="Bac_GSPG_pilin"/>
</dbReference>
<comment type="caution">
    <text evidence="7">The sequence shown here is derived from an EMBL/GenBank/DDBJ whole genome shotgun (WGS) entry which is preliminary data.</text>
</comment>
<evidence type="ECO:0008006" key="9">
    <source>
        <dbReference type="Google" id="ProtNLM"/>
    </source>
</evidence>
<evidence type="ECO:0000256" key="1">
    <source>
        <dbReference type="ARBA" id="ARBA00004167"/>
    </source>
</evidence>
<evidence type="ECO:0000256" key="6">
    <source>
        <dbReference type="SAM" id="Phobius"/>
    </source>
</evidence>
<dbReference type="Pfam" id="PF07963">
    <property type="entry name" value="N_methyl"/>
    <property type="match status" value="1"/>
</dbReference>
<dbReference type="InterPro" id="IPR012902">
    <property type="entry name" value="N_methyl_site"/>
</dbReference>
<sequence>MKKLFGILRSEQGFTLVELMVVVIILGVLAAIAVPQFTKNAETAREKAAVSSLQNMKSAIDVWIAQNGGQVPVATNTTTAAGAGSPAYSASGTQQNIDIKSVLTSAGINWSGDGNSITDPWGNRFVYEADSAANSSGTGYFIYCGPDSNNKYYYTAASYQSAQCTNAAVTPLPDNTKIKGTIGAVSSTGS</sequence>
<dbReference type="PRINTS" id="PR00813">
    <property type="entry name" value="BCTERIALGSPG"/>
</dbReference>
<keyword evidence="3 6" id="KW-0812">Transmembrane</keyword>
<keyword evidence="8" id="KW-1185">Reference proteome</keyword>
<dbReference type="SUPFAM" id="SSF54523">
    <property type="entry name" value="Pili subunits"/>
    <property type="match status" value="1"/>
</dbReference>
<keyword evidence="4 6" id="KW-1133">Transmembrane helix</keyword>
<dbReference type="AlphaFoldDB" id="A0A1B7LBN6"/>
<dbReference type="PROSITE" id="PS00409">
    <property type="entry name" value="PROKAR_NTER_METHYL"/>
    <property type="match status" value="1"/>
</dbReference>
<dbReference type="Proteomes" id="UP000078532">
    <property type="component" value="Unassembled WGS sequence"/>
</dbReference>
<dbReference type="PANTHER" id="PTHR30093:SF44">
    <property type="entry name" value="TYPE II SECRETION SYSTEM CORE PROTEIN G"/>
    <property type="match status" value="1"/>
</dbReference>
<dbReference type="PANTHER" id="PTHR30093">
    <property type="entry name" value="GENERAL SECRETION PATHWAY PROTEIN G"/>
    <property type="match status" value="1"/>
</dbReference>
<evidence type="ECO:0000256" key="2">
    <source>
        <dbReference type="ARBA" id="ARBA00022481"/>
    </source>
</evidence>
<evidence type="ECO:0000313" key="7">
    <source>
        <dbReference type="EMBL" id="OAT79869.1"/>
    </source>
</evidence>
<keyword evidence="2" id="KW-0488">Methylation</keyword>
<dbReference type="GO" id="GO:0015627">
    <property type="term" value="C:type II protein secretion system complex"/>
    <property type="evidence" value="ECO:0007669"/>
    <property type="project" value="InterPro"/>
</dbReference>
<dbReference type="OrthoDB" id="1787073at2"/>
<name>A0A1B7LBN6_9FIRM</name>
<keyword evidence="5 6" id="KW-0472">Membrane</keyword>
<comment type="subcellular location">
    <subcellularLocation>
        <location evidence="1">Membrane</location>
        <topology evidence="1">Single-pass membrane protein</topology>
    </subcellularLocation>
</comment>
<evidence type="ECO:0000256" key="4">
    <source>
        <dbReference type="ARBA" id="ARBA00022989"/>
    </source>
</evidence>
<organism evidence="7 8">
    <name type="scientific">Desulfotomaculum copahuensis</name>
    <dbReference type="NCBI Taxonomy" id="1838280"/>
    <lineage>
        <taxon>Bacteria</taxon>
        <taxon>Bacillati</taxon>
        <taxon>Bacillota</taxon>
        <taxon>Clostridia</taxon>
        <taxon>Eubacteriales</taxon>
        <taxon>Desulfotomaculaceae</taxon>
        <taxon>Desulfotomaculum</taxon>
    </lineage>
</organism>
<feature type="transmembrane region" description="Helical" evidence="6">
    <location>
        <begin position="12"/>
        <end position="34"/>
    </location>
</feature>
<dbReference type="NCBIfam" id="TIGR02532">
    <property type="entry name" value="IV_pilin_GFxxxE"/>
    <property type="match status" value="1"/>
</dbReference>
<evidence type="ECO:0000313" key="8">
    <source>
        <dbReference type="Proteomes" id="UP000078532"/>
    </source>
</evidence>
<proteinExistence type="predicted"/>
<dbReference type="InterPro" id="IPR045584">
    <property type="entry name" value="Pilin-like"/>
</dbReference>
<accession>A0A1B7LBN6</accession>
<protein>
    <recommendedName>
        <fullName evidence="9">Prepilin-type N-terminal cleavage/methylation domain-containing protein</fullName>
    </recommendedName>
</protein>
<evidence type="ECO:0000256" key="3">
    <source>
        <dbReference type="ARBA" id="ARBA00022692"/>
    </source>
</evidence>